<dbReference type="PANTHER" id="PTHR11839">
    <property type="entry name" value="UDP/ADP-SUGAR PYROPHOSPHATASE"/>
    <property type="match status" value="1"/>
</dbReference>
<keyword evidence="5" id="KW-0378">Hydrolase</keyword>
<dbReference type="GO" id="GO:0005829">
    <property type="term" value="C:cytosol"/>
    <property type="evidence" value="ECO:0007669"/>
    <property type="project" value="TreeGrafter"/>
</dbReference>
<evidence type="ECO:0000256" key="7">
    <source>
        <dbReference type="ARBA" id="ARBA00032272"/>
    </source>
</evidence>
<dbReference type="SUPFAM" id="SSF55811">
    <property type="entry name" value="Nudix"/>
    <property type="match status" value="1"/>
</dbReference>
<keyword evidence="10" id="KW-1185">Reference proteome</keyword>
<evidence type="ECO:0000313" key="10">
    <source>
        <dbReference type="Proteomes" id="UP000029736"/>
    </source>
</evidence>
<evidence type="ECO:0000256" key="6">
    <source>
        <dbReference type="ARBA" id="ARBA00032162"/>
    </source>
</evidence>
<dbReference type="CDD" id="cd24161">
    <property type="entry name" value="NUDIX_ADPRase_Ndx2"/>
    <property type="match status" value="1"/>
</dbReference>
<comment type="cofactor">
    <cofactor evidence="2">
        <name>Mg(2+)</name>
        <dbReference type="ChEBI" id="CHEBI:18420"/>
    </cofactor>
</comment>
<dbReference type="GO" id="GO:0019693">
    <property type="term" value="P:ribose phosphate metabolic process"/>
    <property type="evidence" value="ECO:0007669"/>
    <property type="project" value="TreeGrafter"/>
</dbReference>
<sequence>MKNPWTTLSNEEVYDNPWIQVTHRKVITPTGTDGIYGLVHFKNQAIGIVPIDEEGYTWLVGQYRYTLEEYSWEIPEGGCPIGAEAPLESAKRELLEETGLQAAQWEHILDFHTSNSVTDEAGKIYIARQLTQGQAQPEDTEDLKVKRLPFEEALQMVYKGEITDLMSIAGLMRAAVVLK</sequence>
<comment type="caution">
    <text evidence="9">The sequence shown here is derived from an EMBL/GenBank/DDBJ whole genome shotgun (WGS) entry which is preliminary data.</text>
</comment>
<feature type="domain" description="Nudix hydrolase" evidence="8">
    <location>
        <begin position="41"/>
        <end position="170"/>
    </location>
</feature>
<reference evidence="9 10" key="1">
    <citation type="journal article" date="2014" name="Int. J. Syst. Evol. Microbiol.">
        <title>Phaeodactylibacter xiamenensis gen. nov., sp. nov., a member of the family Saprospiraceae isolated from the marine alga Phaeodactylum tricornutum.</title>
        <authorList>
            <person name="Chen Z.Jr."/>
            <person name="Lei X."/>
            <person name="Lai Q."/>
            <person name="Li Y."/>
            <person name="Zhang B."/>
            <person name="Zhang J."/>
            <person name="Zhang H."/>
            <person name="Yang L."/>
            <person name="Zheng W."/>
            <person name="Tian Y."/>
            <person name="Yu Z."/>
            <person name="Xu H.Jr."/>
            <person name="Zheng T."/>
        </authorList>
    </citation>
    <scope>NUCLEOTIDE SEQUENCE [LARGE SCALE GENOMIC DNA]</scope>
    <source>
        <strain evidence="9 10">KD52</strain>
    </source>
</reference>
<accession>A0A098S1H4</accession>
<dbReference type="Gene3D" id="3.90.79.10">
    <property type="entry name" value="Nucleoside Triphosphate Pyrophosphohydrolase"/>
    <property type="match status" value="1"/>
</dbReference>
<dbReference type="InterPro" id="IPR000086">
    <property type="entry name" value="NUDIX_hydrolase_dom"/>
</dbReference>
<dbReference type="EMBL" id="JPOS01000084">
    <property type="protein sequence ID" value="KGE85683.1"/>
    <property type="molecule type" value="Genomic_DNA"/>
</dbReference>
<dbReference type="PROSITE" id="PS51462">
    <property type="entry name" value="NUDIX"/>
    <property type="match status" value="1"/>
</dbReference>
<dbReference type="STRING" id="1524460.IX84_26770"/>
<dbReference type="OrthoDB" id="9806150at2"/>
<evidence type="ECO:0000256" key="4">
    <source>
        <dbReference type="ARBA" id="ARBA00016377"/>
    </source>
</evidence>
<dbReference type="RefSeq" id="WP_044227742.1">
    <property type="nucleotide sequence ID" value="NZ_JBKAGJ010000003.1"/>
</dbReference>
<protein>
    <recommendedName>
        <fullName evidence="4">GDP-mannose pyrophosphatase</fullName>
    </recommendedName>
    <alternativeName>
        <fullName evidence="6">GDP-mannose hydrolase</fullName>
    </alternativeName>
    <alternativeName>
        <fullName evidence="7">GDPMK</fullName>
    </alternativeName>
</protein>
<gene>
    <name evidence="9" type="ORF">IX84_26770</name>
</gene>
<proteinExistence type="inferred from homology"/>
<dbReference type="Proteomes" id="UP000029736">
    <property type="component" value="Unassembled WGS sequence"/>
</dbReference>
<organism evidence="9 10">
    <name type="scientific">Phaeodactylibacter xiamenensis</name>
    <dbReference type="NCBI Taxonomy" id="1524460"/>
    <lineage>
        <taxon>Bacteria</taxon>
        <taxon>Pseudomonadati</taxon>
        <taxon>Bacteroidota</taxon>
        <taxon>Saprospiria</taxon>
        <taxon>Saprospirales</taxon>
        <taxon>Haliscomenobacteraceae</taxon>
        <taxon>Phaeodactylibacter</taxon>
    </lineage>
</organism>
<name>A0A098S1H4_9BACT</name>
<dbReference type="InterPro" id="IPR015797">
    <property type="entry name" value="NUDIX_hydrolase-like_dom_sf"/>
</dbReference>
<dbReference type="Pfam" id="PF00293">
    <property type="entry name" value="NUDIX"/>
    <property type="match status" value="1"/>
</dbReference>
<evidence type="ECO:0000256" key="5">
    <source>
        <dbReference type="ARBA" id="ARBA00022801"/>
    </source>
</evidence>
<comment type="similarity">
    <text evidence="3">Belongs to the Nudix hydrolase family. NudK subfamily.</text>
</comment>
<evidence type="ECO:0000256" key="3">
    <source>
        <dbReference type="ARBA" id="ARBA00007275"/>
    </source>
</evidence>
<dbReference type="GO" id="GO:0006753">
    <property type="term" value="P:nucleoside phosphate metabolic process"/>
    <property type="evidence" value="ECO:0007669"/>
    <property type="project" value="TreeGrafter"/>
</dbReference>
<dbReference type="AlphaFoldDB" id="A0A098S1H4"/>
<dbReference type="GO" id="GO:0016787">
    <property type="term" value="F:hydrolase activity"/>
    <property type="evidence" value="ECO:0007669"/>
    <property type="project" value="UniProtKB-KW"/>
</dbReference>
<evidence type="ECO:0000259" key="8">
    <source>
        <dbReference type="PROSITE" id="PS51462"/>
    </source>
</evidence>
<comment type="catalytic activity">
    <reaction evidence="1">
        <text>GDP-alpha-D-mannose + H2O = alpha-D-mannose 1-phosphate + GMP + 2 H(+)</text>
        <dbReference type="Rhea" id="RHEA:27978"/>
        <dbReference type="ChEBI" id="CHEBI:15377"/>
        <dbReference type="ChEBI" id="CHEBI:15378"/>
        <dbReference type="ChEBI" id="CHEBI:57527"/>
        <dbReference type="ChEBI" id="CHEBI:58115"/>
        <dbReference type="ChEBI" id="CHEBI:58409"/>
    </reaction>
</comment>
<evidence type="ECO:0000313" key="9">
    <source>
        <dbReference type="EMBL" id="KGE85683.1"/>
    </source>
</evidence>
<evidence type="ECO:0000256" key="2">
    <source>
        <dbReference type="ARBA" id="ARBA00001946"/>
    </source>
</evidence>
<dbReference type="PANTHER" id="PTHR11839:SF18">
    <property type="entry name" value="NUDIX HYDROLASE DOMAIN-CONTAINING PROTEIN"/>
    <property type="match status" value="1"/>
</dbReference>
<evidence type="ECO:0000256" key="1">
    <source>
        <dbReference type="ARBA" id="ARBA00000847"/>
    </source>
</evidence>